<evidence type="ECO:0000313" key="3">
    <source>
        <dbReference type="EMBL" id="NMI00798.1"/>
    </source>
</evidence>
<feature type="region of interest" description="Disordered" evidence="1">
    <location>
        <begin position="22"/>
        <end position="61"/>
    </location>
</feature>
<keyword evidence="2" id="KW-0472">Membrane</keyword>
<keyword evidence="2" id="KW-0812">Transmembrane</keyword>
<gene>
    <name evidence="3" type="ORF">HF526_26335</name>
</gene>
<evidence type="ECO:0000256" key="1">
    <source>
        <dbReference type="SAM" id="MobiDB-lite"/>
    </source>
</evidence>
<dbReference type="RefSeq" id="WP_169384265.1">
    <property type="nucleotide sequence ID" value="NZ_JAAXLA010000065.1"/>
</dbReference>
<organism evidence="3 4">
    <name type="scientific">Pseudonocardia acidicola</name>
    <dbReference type="NCBI Taxonomy" id="2724939"/>
    <lineage>
        <taxon>Bacteria</taxon>
        <taxon>Bacillati</taxon>
        <taxon>Actinomycetota</taxon>
        <taxon>Actinomycetes</taxon>
        <taxon>Pseudonocardiales</taxon>
        <taxon>Pseudonocardiaceae</taxon>
        <taxon>Pseudonocardia</taxon>
    </lineage>
</organism>
<evidence type="ECO:0000313" key="4">
    <source>
        <dbReference type="Proteomes" id="UP000820669"/>
    </source>
</evidence>
<dbReference type="Proteomes" id="UP000820669">
    <property type="component" value="Unassembled WGS sequence"/>
</dbReference>
<proteinExistence type="predicted"/>
<comment type="caution">
    <text evidence="3">The sequence shown here is derived from an EMBL/GenBank/DDBJ whole genome shotgun (WGS) entry which is preliminary data.</text>
</comment>
<protein>
    <recommendedName>
        <fullName evidence="5">DUF3040 family protein</fullName>
    </recommendedName>
</protein>
<feature type="transmembrane region" description="Helical" evidence="2">
    <location>
        <begin position="67"/>
        <end position="90"/>
    </location>
</feature>
<sequence>MSSMNDPEQRLAEALRARASQAGWAAAAAPPPHQAAGVRPAGSRVARTGGTHPRPEPSRSPRAQVGWALLVAFLAGAVLGCAIALLSVLAPGVLPPLG</sequence>
<name>A0ABX1SJU0_9PSEU</name>
<evidence type="ECO:0000256" key="2">
    <source>
        <dbReference type="SAM" id="Phobius"/>
    </source>
</evidence>
<reference evidence="3 4" key="1">
    <citation type="submission" date="2020-04" db="EMBL/GenBank/DDBJ databases">
        <authorList>
            <person name="Klaysubun C."/>
            <person name="Duangmal K."/>
            <person name="Lipun K."/>
        </authorList>
    </citation>
    <scope>NUCLEOTIDE SEQUENCE [LARGE SCALE GENOMIC DNA]</scope>
    <source>
        <strain evidence="3 4">K10HN5</strain>
    </source>
</reference>
<keyword evidence="2" id="KW-1133">Transmembrane helix</keyword>
<keyword evidence="4" id="KW-1185">Reference proteome</keyword>
<dbReference type="EMBL" id="JAAXLA010000065">
    <property type="protein sequence ID" value="NMI00798.1"/>
    <property type="molecule type" value="Genomic_DNA"/>
</dbReference>
<accession>A0ABX1SJU0</accession>
<evidence type="ECO:0008006" key="5">
    <source>
        <dbReference type="Google" id="ProtNLM"/>
    </source>
</evidence>